<evidence type="ECO:0000259" key="8">
    <source>
        <dbReference type="Pfam" id="PF04551"/>
    </source>
</evidence>
<feature type="binding site" evidence="7">
    <location>
        <position position="266"/>
    </location>
    <ligand>
        <name>[4Fe-4S] cluster</name>
        <dbReference type="ChEBI" id="CHEBI:49883"/>
    </ligand>
</feature>
<reference evidence="10 11" key="1">
    <citation type="submission" date="2015-02" db="EMBL/GenBank/DDBJ databases">
        <title>Single-cell genomics of uncultivated deep-branching MTB reveals a conserved set of magnetosome genes.</title>
        <authorList>
            <person name="Kolinko S."/>
            <person name="Richter M."/>
            <person name="Glockner F.O."/>
            <person name="Brachmann A."/>
            <person name="Schuler D."/>
        </authorList>
    </citation>
    <scope>NUCLEOTIDE SEQUENCE [LARGE SCALE GENOMIC DNA]</scope>
    <source>
        <strain evidence="10">SKK-01</strain>
    </source>
</reference>
<comment type="function">
    <text evidence="7">Converts 2C-methyl-D-erythritol 2,4-cyclodiphosphate (ME-2,4cPP) into 1-hydroxy-2-methyl-2-(E)-butenyl 4-diphosphate.</text>
</comment>
<dbReference type="NCBIfam" id="NF001540">
    <property type="entry name" value="PRK00366.1"/>
    <property type="match status" value="1"/>
</dbReference>
<dbReference type="GO" id="GO:0005506">
    <property type="term" value="F:iron ion binding"/>
    <property type="evidence" value="ECO:0007669"/>
    <property type="project" value="InterPro"/>
</dbReference>
<evidence type="ECO:0000256" key="4">
    <source>
        <dbReference type="ARBA" id="ARBA00023004"/>
    </source>
</evidence>
<comment type="pathway">
    <text evidence="7">Isoprenoid biosynthesis; isopentenyl diphosphate biosynthesis via DXP pathway; isopentenyl diphosphate from 1-deoxy-D-xylulose 5-phosphate: step 5/6.</text>
</comment>
<evidence type="ECO:0000259" key="9">
    <source>
        <dbReference type="Pfam" id="PF26540"/>
    </source>
</evidence>
<dbReference type="AlphaFoldDB" id="A0A0F0CKB6"/>
<dbReference type="PIRSF" id="PIRSF004640">
    <property type="entry name" value="IspG"/>
    <property type="match status" value="1"/>
</dbReference>
<feature type="binding site" evidence="7">
    <location>
        <position position="316"/>
    </location>
    <ligand>
        <name>[4Fe-4S] cluster</name>
        <dbReference type="ChEBI" id="CHEBI:49883"/>
    </ligand>
</feature>
<dbReference type="EMBL" id="JYNY01000495">
    <property type="protein sequence ID" value="KJJ83743.1"/>
    <property type="molecule type" value="Genomic_DNA"/>
</dbReference>
<protein>
    <recommendedName>
        <fullName evidence="7">4-hydroxy-3-methylbut-2-en-1-yl diphosphate synthase (flavodoxin)</fullName>
        <ecNumber evidence="7">1.17.7.3</ecNumber>
    </recommendedName>
    <alternativeName>
        <fullName evidence="7">1-hydroxy-2-methyl-2-(E)-butenyl 4-diphosphate synthase</fullName>
    </alternativeName>
</protein>
<evidence type="ECO:0000256" key="1">
    <source>
        <dbReference type="ARBA" id="ARBA00022485"/>
    </source>
</evidence>
<evidence type="ECO:0000256" key="5">
    <source>
        <dbReference type="ARBA" id="ARBA00023014"/>
    </source>
</evidence>
<comment type="cofactor">
    <cofactor evidence="7">
        <name>[4Fe-4S] cluster</name>
        <dbReference type="ChEBI" id="CHEBI:49883"/>
    </cofactor>
    <text evidence="7">Binds 1 [4Fe-4S] cluster.</text>
</comment>
<dbReference type="Proteomes" id="UP000033428">
    <property type="component" value="Unassembled WGS sequence"/>
</dbReference>
<feature type="binding site" evidence="7">
    <location>
        <position position="323"/>
    </location>
    <ligand>
        <name>[4Fe-4S] cluster</name>
        <dbReference type="ChEBI" id="CHEBI:49883"/>
    </ligand>
</feature>
<comment type="caution">
    <text evidence="10">The sequence shown here is derived from an EMBL/GenBank/DDBJ whole genome shotgun (WGS) entry which is preliminary data.</text>
</comment>
<dbReference type="Pfam" id="PF04551">
    <property type="entry name" value="GcpE"/>
    <property type="match status" value="1"/>
</dbReference>
<feature type="domain" description="IspG TIM-barrel" evidence="8">
    <location>
        <begin position="7"/>
        <end position="244"/>
    </location>
</feature>
<dbReference type="PATRIC" id="fig|1609969.3.peg.2571"/>
<dbReference type="SUPFAM" id="SSF56014">
    <property type="entry name" value="Nitrite and sulphite reductase 4Fe-4S domain-like"/>
    <property type="match status" value="1"/>
</dbReference>
<dbReference type="InterPro" id="IPR016425">
    <property type="entry name" value="IspG_bac"/>
</dbReference>
<comment type="similarity">
    <text evidence="7">Belongs to the IspG family.</text>
</comment>
<dbReference type="GO" id="GO:0016114">
    <property type="term" value="P:terpenoid biosynthetic process"/>
    <property type="evidence" value="ECO:0007669"/>
    <property type="project" value="InterPro"/>
</dbReference>
<keyword evidence="5 7" id="KW-0411">Iron-sulfur</keyword>
<dbReference type="InterPro" id="IPR045854">
    <property type="entry name" value="NO2/SO3_Rdtase_4Fe4S_sf"/>
</dbReference>
<dbReference type="Gene3D" id="3.20.20.20">
    <property type="entry name" value="Dihydropteroate synthase-like"/>
    <property type="match status" value="1"/>
</dbReference>
<keyword evidence="4 7" id="KW-0408">Iron</keyword>
<comment type="catalytic activity">
    <reaction evidence="7">
        <text>(2E)-4-hydroxy-3-methylbut-2-enyl diphosphate + oxidized [flavodoxin] + H2O + 2 H(+) = 2-C-methyl-D-erythritol 2,4-cyclic diphosphate + reduced [flavodoxin]</text>
        <dbReference type="Rhea" id="RHEA:43604"/>
        <dbReference type="Rhea" id="RHEA-COMP:10622"/>
        <dbReference type="Rhea" id="RHEA-COMP:10623"/>
        <dbReference type="ChEBI" id="CHEBI:15377"/>
        <dbReference type="ChEBI" id="CHEBI:15378"/>
        <dbReference type="ChEBI" id="CHEBI:57618"/>
        <dbReference type="ChEBI" id="CHEBI:58210"/>
        <dbReference type="ChEBI" id="CHEBI:58483"/>
        <dbReference type="ChEBI" id="CHEBI:128753"/>
        <dbReference type="EC" id="1.17.7.3"/>
    </reaction>
</comment>
<proteinExistence type="inferred from homology"/>
<dbReference type="PANTHER" id="PTHR30454:SF0">
    <property type="entry name" value="4-HYDROXY-3-METHYLBUT-2-EN-1-YL DIPHOSPHATE SYNTHASE (FERREDOXIN), CHLOROPLASTIC"/>
    <property type="match status" value="1"/>
</dbReference>
<feature type="binding site" evidence="7">
    <location>
        <position position="263"/>
    </location>
    <ligand>
        <name>[4Fe-4S] cluster</name>
        <dbReference type="ChEBI" id="CHEBI:49883"/>
    </ligand>
</feature>
<keyword evidence="11" id="KW-1185">Reference proteome</keyword>
<evidence type="ECO:0000313" key="11">
    <source>
        <dbReference type="Proteomes" id="UP000033428"/>
    </source>
</evidence>
<evidence type="ECO:0000256" key="2">
    <source>
        <dbReference type="ARBA" id="ARBA00022723"/>
    </source>
</evidence>
<dbReference type="PANTHER" id="PTHR30454">
    <property type="entry name" value="4-HYDROXY-3-METHYLBUT-2-EN-1-YL DIPHOSPHATE SYNTHASE"/>
    <property type="match status" value="1"/>
</dbReference>
<dbReference type="GO" id="GO:0046429">
    <property type="term" value="F:4-hydroxy-3-methylbut-2-en-1-yl diphosphate synthase activity (ferredoxin)"/>
    <property type="evidence" value="ECO:0007669"/>
    <property type="project" value="UniProtKB-UniRule"/>
</dbReference>
<keyword evidence="1 7" id="KW-0004">4Fe-4S</keyword>
<evidence type="ECO:0000313" key="10">
    <source>
        <dbReference type="EMBL" id="KJJ83743.1"/>
    </source>
</evidence>
<sequence length="368" mass="39834">MIIRAKTRVVKIGNVLIGGDNPVIIQSMAKTDTANISATIREIQGLEASGCEIVRVAVKNIESALAIREIKKSIEIPIVADIHFDYRLALTAINSGADKIRINPGNIFKEKELFAVISAARDKDIPIRVGVNSGSLPEYADTENPEGIKMARAALQYLEYFEKNKFSNLVVSLKASNVLTTISAYKEMSRLSEYPLHLGITAAGTIKDAMVRSSIGIGSLLLSGIGDTIRVSITGDAREEIDIARKILASLELRTFGPNLISCPTCGRCQVDLIKITEELEKALSGICFNFGKIKKNKNECLTEGKQNFTVAVMGCEVNGPGEAKSADIGIAFGKNQGAIFQNGKIFKIVSSATAVHELLEIIKKEYC</sequence>
<dbReference type="InterPro" id="IPR058578">
    <property type="entry name" value="IspG_TIM"/>
</dbReference>
<dbReference type="UniPathway" id="UPA00056">
    <property type="reaction ID" value="UER00096"/>
</dbReference>
<dbReference type="InterPro" id="IPR058579">
    <property type="entry name" value="IspG_C"/>
</dbReference>
<gene>
    <name evidence="7" type="primary">ispG</name>
    <name evidence="10" type="ORF">OMAG_002402</name>
</gene>
<dbReference type="GO" id="GO:0051539">
    <property type="term" value="F:4 iron, 4 sulfur cluster binding"/>
    <property type="evidence" value="ECO:0007669"/>
    <property type="project" value="UniProtKB-UniRule"/>
</dbReference>
<dbReference type="HAMAP" id="MF_00159">
    <property type="entry name" value="IspG"/>
    <property type="match status" value="1"/>
</dbReference>
<dbReference type="Gene3D" id="3.30.413.10">
    <property type="entry name" value="Sulfite Reductase Hemoprotein, domain 1"/>
    <property type="match status" value="1"/>
</dbReference>
<organism evidence="10 11">
    <name type="scientific">Candidatus Omnitrophus magneticus</name>
    <dbReference type="NCBI Taxonomy" id="1609969"/>
    <lineage>
        <taxon>Bacteria</taxon>
        <taxon>Pseudomonadati</taxon>
        <taxon>Candidatus Omnitrophota</taxon>
        <taxon>Candidatus Omnitrophus</taxon>
    </lineage>
</organism>
<evidence type="ECO:0000256" key="7">
    <source>
        <dbReference type="HAMAP-Rule" id="MF_00159"/>
    </source>
</evidence>
<dbReference type="InterPro" id="IPR004588">
    <property type="entry name" value="IspG_bac-typ"/>
</dbReference>
<evidence type="ECO:0000256" key="6">
    <source>
        <dbReference type="ARBA" id="ARBA00023229"/>
    </source>
</evidence>
<keyword evidence="2 7" id="KW-0479">Metal-binding</keyword>
<dbReference type="NCBIfam" id="TIGR00612">
    <property type="entry name" value="ispG_gcpE"/>
    <property type="match status" value="1"/>
</dbReference>
<dbReference type="Pfam" id="PF26540">
    <property type="entry name" value="GcpE_C"/>
    <property type="match status" value="1"/>
</dbReference>
<dbReference type="GO" id="GO:0141197">
    <property type="term" value="F:4-hydroxy-3-methylbut-2-enyl-diphosphate synthase activity (flavodoxin)"/>
    <property type="evidence" value="ECO:0007669"/>
    <property type="project" value="UniProtKB-EC"/>
</dbReference>
<dbReference type="GO" id="GO:0019288">
    <property type="term" value="P:isopentenyl diphosphate biosynthetic process, methylerythritol 4-phosphate pathway"/>
    <property type="evidence" value="ECO:0007669"/>
    <property type="project" value="UniProtKB-UniRule"/>
</dbReference>
<name>A0A0F0CKB6_9BACT</name>
<dbReference type="InterPro" id="IPR011005">
    <property type="entry name" value="Dihydropteroate_synth-like_sf"/>
</dbReference>
<dbReference type="SUPFAM" id="SSF51395">
    <property type="entry name" value="FMN-linked oxidoreductases"/>
    <property type="match status" value="1"/>
</dbReference>
<evidence type="ECO:0000256" key="3">
    <source>
        <dbReference type="ARBA" id="ARBA00023002"/>
    </source>
</evidence>
<accession>A0A0F0CKB6</accession>
<dbReference type="EC" id="1.17.7.3" evidence="7"/>
<feature type="domain" description="IspG C-terminal" evidence="9">
    <location>
        <begin position="259"/>
        <end position="365"/>
    </location>
</feature>
<keyword evidence="6 7" id="KW-0414">Isoprene biosynthesis</keyword>
<keyword evidence="3 7" id="KW-0560">Oxidoreductase</keyword>